<keyword evidence="3" id="KW-1185">Reference proteome</keyword>
<protein>
    <submittedName>
        <fullName evidence="2">Uncharacterized protein</fullName>
    </submittedName>
</protein>
<organism evidence="2 3">
    <name type="scientific">Haloarcula salinisoli</name>
    <dbReference type="NCBI Taxonomy" id="2487746"/>
    <lineage>
        <taxon>Archaea</taxon>
        <taxon>Methanobacteriati</taxon>
        <taxon>Methanobacteriota</taxon>
        <taxon>Stenosarchaea group</taxon>
        <taxon>Halobacteria</taxon>
        <taxon>Halobacteriales</taxon>
        <taxon>Haloarculaceae</taxon>
        <taxon>Haloarcula</taxon>
    </lineage>
</organism>
<evidence type="ECO:0000313" key="2">
    <source>
        <dbReference type="EMBL" id="MBX0302611.1"/>
    </source>
</evidence>
<feature type="compositionally biased region" description="Low complexity" evidence="1">
    <location>
        <begin position="139"/>
        <end position="158"/>
    </location>
</feature>
<dbReference type="Proteomes" id="UP000783863">
    <property type="component" value="Unassembled WGS sequence"/>
</dbReference>
<evidence type="ECO:0000313" key="3">
    <source>
        <dbReference type="Proteomes" id="UP000783863"/>
    </source>
</evidence>
<reference evidence="2" key="1">
    <citation type="submission" date="2021-06" db="EMBL/GenBank/DDBJ databases">
        <title>Halomicroarcula sp. F24A a new haloarchaeum isolated from saline soil.</title>
        <authorList>
            <person name="Duran-Viseras A."/>
            <person name="Sanchez-Porro C."/>
            <person name="Ventosa A."/>
        </authorList>
    </citation>
    <scope>NUCLEOTIDE SEQUENCE</scope>
    <source>
        <strain evidence="2">F24A</strain>
    </source>
</reference>
<name>A0A8J7YFW9_9EURY</name>
<feature type="region of interest" description="Disordered" evidence="1">
    <location>
        <begin position="92"/>
        <end position="158"/>
    </location>
</feature>
<sequence length="211" mass="22570">MTDTAATVLLIVGVAALLVPALFPVQQVLYHETRSGTTSNGSELREQGYTVIGYENLSERGQEIYVAALESRGEYTVPAGQGAPEFPYDGADELGDVNRSEEPAVRQRLTSVVIERPDDADLPPPDEPVDRIRAEPPQREGAAAGGPETATRGEEAAQQLEQRRQVVGKYDLMTVRKGTPPATDSGTLLRLGSVLLGTVSVGLGGYLRSRP</sequence>
<gene>
    <name evidence="2" type="ORF">EGD98_02875</name>
</gene>
<proteinExistence type="predicted"/>
<feature type="compositionally biased region" description="Basic and acidic residues" evidence="1">
    <location>
        <begin position="96"/>
        <end position="105"/>
    </location>
</feature>
<dbReference type="EMBL" id="RKLQ01000001">
    <property type="protein sequence ID" value="MBX0302611.1"/>
    <property type="molecule type" value="Genomic_DNA"/>
</dbReference>
<accession>A0A8J7YFW9</accession>
<dbReference type="AlphaFoldDB" id="A0A8J7YFW9"/>
<evidence type="ECO:0000256" key="1">
    <source>
        <dbReference type="SAM" id="MobiDB-lite"/>
    </source>
</evidence>
<feature type="compositionally biased region" description="Basic and acidic residues" evidence="1">
    <location>
        <begin position="128"/>
        <end position="138"/>
    </location>
</feature>
<comment type="caution">
    <text evidence="2">The sequence shown here is derived from an EMBL/GenBank/DDBJ whole genome shotgun (WGS) entry which is preliminary data.</text>
</comment>